<evidence type="ECO:0000313" key="2">
    <source>
        <dbReference type="Proteomes" id="UP000298138"/>
    </source>
</evidence>
<name>A0A4S2MSD3_9PEZI</name>
<gene>
    <name evidence="1" type="ORF">EX30DRAFT_308871</name>
</gene>
<reference evidence="1 2" key="1">
    <citation type="submission" date="2019-04" db="EMBL/GenBank/DDBJ databases">
        <title>Comparative genomics and transcriptomics to analyze fruiting body development in filamentous ascomycetes.</title>
        <authorList>
            <consortium name="DOE Joint Genome Institute"/>
            <person name="Lutkenhaus R."/>
            <person name="Traeger S."/>
            <person name="Breuer J."/>
            <person name="Kuo A."/>
            <person name="Lipzen A."/>
            <person name="Pangilinan J."/>
            <person name="Dilworth D."/>
            <person name="Sandor L."/>
            <person name="Poggeler S."/>
            <person name="Barry K."/>
            <person name="Grigoriev I.V."/>
            <person name="Nowrousian M."/>
        </authorList>
    </citation>
    <scope>NUCLEOTIDE SEQUENCE [LARGE SCALE GENOMIC DNA]</scope>
    <source>
        <strain evidence="1 2">CBS 389.68</strain>
    </source>
</reference>
<dbReference type="InParanoid" id="A0A4S2MSD3"/>
<dbReference type="EMBL" id="ML220131">
    <property type="protein sequence ID" value="TGZ79529.1"/>
    <property type="molecule type" value="Genomic_DNA"/>
</dbReference>
<feature type="non-terminal residue" evidence="1">
    <location>
        <position position="1"/>
    </location>
</feature>
<dbReference type="Proteomes" id="UP000298138">
    <property type="component" value="Unassembled WGS sequence"/>
</dbReference>
<keyword evidence="2" id="KW-1185">Reference proteome</keyword>
<dbReference type="STRING" id="341454.A0A4S2MSD3"/>
<organism evidence="1 2">
    <name type="scientific">Ascodesmis nigricans</name>
    <dbReference type="NCBI Taxonomy" id="341454"/>
    <lineage>
        <taxon>Eukaryota</taxon>
        <taxon>Fungi</taxon>
        <taxon>Dikarya</taxon>
        <taxon>Ascomycota</taxon>
        <taxon>Pezizomycotina</taxon>
        <taxon>Pezizomycetes</taxon>
        <taxon>Pezizales</taxon>
        <taxon>Ascodesmidaceae</taxon>
        <taxon>Ascodesmis</taxon>
    </lineage>
</organism>
<dbReference type="AlphaFoldDB" id="A0A4S2MSD3"/>
<dbReference type="OrthoDB" id="2152119at2759"/>
<protein>
    <submittedName>
        <fullName evidence="1">Uncharacterized protein</fullName>
    </submittedName>
</protein>
<sequence>IIIIIIIIIFPLCGVTGKELIVLRVLQLPEHLHALYIEWVYYDRREQGLAGRLKQRLAPGIYSKKVQSGGHGQGNYGTLPA</sequence>
<evidence type="ECO:0000313" key="1">
    <source>
        <dbReference type="EMBL" id="TGZ79529.1"/>
    </source>
</evidence>
<proteinExistence type="predicted"/>
<accession>A0A4S2MSD3</accession>